<dbReference type="PANTHER" id="PTHR48006:SF34">
    <property type="entry name" value="OS08G0203700 PROTEIN"/>
    <property type="match status" value="1"/>
</dbReference>
<comment type="subcellular location">
    <subcellularLocation>
        <location evidence="1">Membrane</location>
        <topology evidence="1">Single-pass type I membrane protein</topology>
    </subcellularLocation>
</comment>
<comment type="caution">
    <text evidence="3">The sequence shown here is derived from an EMBL/GenBank/DDBJ whole genome shotgun (WGS) entry which is preliminary data.</text>
</comment>
<protein>
    <submittedName>
        <fullName evidence="3">LRR domain containing protein</fullName>
    </submittedName>
</protein>
<reference evidence="4" key="1">
    <citation type="submission" date="2016-06" db="EMBL/GenBank/DDBJ databases">
        <title>Parallel loss of symbiosis genes in relatives of nitrogen-fixing non-legume Parasponia.</title>
        <authorList>
            <person name="Van Velzen R."/>
            <person name="Holmer R."/>
            <person name="Bu F."/>
            <person name="Rutten L."/>
            <person name="Van Zeijl A."/>
            <person name="Liu W."/>
            <person name="Santuari L."/>
            <person name="Cao Q."/>
            <person name="Sharma T."/>
            <person name="Shen D."/>
            <person name="Roswanjaya Y."/>
            <person name="Wardhani T."/>
            <person name="Kalhor M.S."/>
            <person name="Jansen J."/>
            <person name="Van den Hoogen J."/>
            <person name="Gungor B."/>
            <person name="Hartog M."/>
            <person name="Hontelez J."/>
            <person name="Verver J."/>
            <person name="Yang W.-C."/>
            <person name="Schijlen E."/>
            <person name="Repin R."/>
            <person name="Schilthuizen M."/>
            <person name="Schranz E."/>
            <person name="Heidstra R."/>
            <person name="Miyata K."/>
            <person name="Fedorova E."/>
            <person name="Kohlen W."/>
            <person name="Bisseling T."/>
            <person name="Smit S."/>
            <person name="Geurts R."/>
        </authorList>
    </citation>
    <scope>NUCLEOTIDE SEQUENCE [LARGE SCALE GENOMIC DNA]</scope>
    <source>
        <strain evidence="4">cv. RG33-2</strain>
    </source>
</reference>
<dbReference type="PANTHER" id="PTHR48006">
    <property type="entry name" value="LEUCINE-RICH REPEAT-CONTAINING PROTEIN DDB_G0281931-RELATED"/>
    <property type="match status" value="1"/>
</dbReference>
<keyword evidence="4" id="KW-1185">Reference proteome</keyword>
<dbReference type="OrthoDB" id="1180923at2759"/>
<organism evidence="3 4">
    <name type="scientific">Trema orientale</name>
    <name type="common">Charcoal tree</name>
    <name type="synonym">Celtis orientalis</name>
    <dbReference type="NCBI Taxonomy" id="63057"/>
    <lineage>
        <taxon>Eukaryota</taxon>
        <taxon>Viridiplantae</taxon>
        <taxon>Streptophyta</taxon>
        <taxon>Embryophyta</taxon>
        <taxon>Tracheophyta</taxon>
        <taxon>Spermatophyta</taxon>
        <taxon>Magnoliopsida</taxon>
        <taxon>eudicotyledons</taxon>
        <taxon>Gunneridae</taxon>
        <taxon>Pentapetalae</taxon>
        <taxon>rosids</taxon>
        <taxon>fabids</taxon>
        <taxon>Rosales</taxon>
        <taxon>Cannabaceae</taxon>
        <taxon>Trema</taxon>
    </lineage>
</organism>
<dbReference type="Proteomes" id="UP000237000">
    <property type="component" value="Unassembled WGS sequence"/>
</dbReference>
<dbReference type="InterPro" id="IPR032675">
    <property type="entry name" value="LRR_dom_sf"/>
</dbReference>
<accession>A0A2P5EAP2</accession>
<proteinExistence type="predicted"/>
<name>A0A2P5EAP2_TREOI</name>
<keyword evidence="2" id="KW-0732">Signal</keyword>
<evidence type="ECO:0000256" key="2">
    <source>
        <dbReference type="SAM" id="SignalP"/>
    </source>
</evidence>
<gene>
    <name evidence="3" type="ORF">TorRG33x02_215470</name>
</gene>
<sequence>MGVINNIRWSLLCSFIIFLSVSPQQSIAQNAATDPSEVRALNVIFGRWGITTNSSSKWNISGDPCSGTAIDDNIKREDMDNPGVKCNCTYDNNSTCHVTHMRVQRLELQGPIPEEITAFKFMTYLKINLNHFSGTLPAFLGNFSVLEQLDVGHNTFHGTVPKELGNLKNLNML</sequence>
<evidence type="ECO:0000256" key="1">
    <source>
        <dbReference type="ARBA" id="ARBA00004479"/>
    </source>
</evidence>
<dbReference type="SUPFAM" id="SSF52058">
    <property type="entry name" value="L domain-like"/>
    <property type="match status" value="1"/>
</dbReference>
<dbReference type="GO" id="GO:0005886">
    <property type="term" value="C:plasma membrane"/>
    <property type="evidence" value="ECO:0007669"/>
    <property type="project" value="TreeGrafter"/>
</dbReference>
<feature type="signal peptide" evidence="2">
    <location>
        <begin position="1"/>
        <end position="28"/>
    </location>
</feature>
<dbReference type="STRING" id="63057.A0A2P5EAP2"/>
<evidence type="ECO:0000313" key="3">
    <source>
        <dbReference type="EMBL" id="PON82618.1"/>
    </source>
</evidence>
<dbReference type="EMBL" id="JXTC01000190">
    <property type="protein sequence ID" value="PON82618.1"/>
    <property type="molecule type" value="Genomic_DNA"/>
</dbReference>
<dbReference type="InterPro" id="IPR001611">
    <property type="entry name" value="Leu-rich_rpt"/>
</dbReference>
<evidence type="ECO:0000313" key="4">
    <source>
        <dbReference type="Proteomes" id="UP000237000"/>
    </source>
</evidence>
<feature type="chain" id="PRO_5015138470" evidence="2">
    <location>
        <begin position="29"/>
        <end position="173"/>
    </location>
</feature>
<dbReference type="Pfam" id="PF00560">
    <property type="entry name" value="LRR_1"/>
    <property type="match status" value="1"/>
</dbReference>
<dbReference type="InParanoid" id="A0A2P5EAP2"/>
<dbReference type="Gene3D" id="3.80.10.10">
    <property type="entry name" value="Ribonuclease Inhibitor"/>
    <property type="match status" value="1"/>
</dbReference>
<dbReference type="InterPro" id="IPR051824">
    <property type="entry name" value="LRR_Rcpt-Like_S/T_Kinase"/>
</dbReference>
<dbReference type="AlphaFoldDB" id="A0A2P5EAP2"/>